<dbReference type="EMBL" id="MN032786">
    <property type="protein sequence ID" value="QDH86601.1"/>
    <property type="molecule type" value="Genomic_RNA"/>
</dbReference>
<evidence type="ECO:0008006" key="2">
    <source>
        <dbReference type="Google" id="ProtNLM"/>
    </source>
</evidence>
<organism evidence="1">
    <name type="scientific">Leviviridae sp</name>
    <dbReference type="NCBI Taxonomy" id="2027243"/>
    <lineage>
        <taxon>Viruses</taxon>
        <taxon>Riboviria</taxon>
        <taxon>Orthornavirae</taxon>
        <taxon>Lenarviricota</taxon>
        <taxon>Leviviricetes</taxon>
        <taxon>Norzivirales</taxon>
        <taxon>Fiersviridae</taxon>
    </lineage>
</organism>
<accession>A0A514CZ18</accession>
<name>A0A514CZ18_9VIRU</name>
<evidence type="ECO:0000313" key="1">
    <source>
        <dbReference type="EMBL" id="QDH86601.1"/>
    </source>
</evidence>
<sequence>MPLADGWKIRDQPGISWTGSLKYHALDNPSFRLNEVEEFTAYKGIQVTESETHPLWKVHHQGGSLSDIGGGFLMRRQYCETPSKDVVRNLACVFQDPRSGYTFTASYKGGVIPTGIPFNPYPDFEPSSNAELDAWGTTAIARCKPVASVASAANMLIELYHEGLPHLLGSLVWKDRANRARNAGGEFLNYEFGFKPLANDIAQFAYGVVYADKIRAQFERDLGRVVRRRYEFPLSTFQDERVILKGSWLGSMVPDSTLFYKQDVVKGGETVVQNRTTVRRWFSGAFTNYVPHHEAFGALTDAQQLLGIELTPEVLWNAAPWSWAVDWFTNTGDVISNLQSFEIDGLVMRYGYIMEHKISKNTYFHRGPTNRWWGEIGPQPLTFVTETKVRKRASPFGFGITSDGLSARQTAIAAALGLSRG</sequence>
<reference evidence="1" key="1">
    <citation type="submission" date="2019-05" db="EMBL/GenBank/DDBJ databases">
        <title>Metatranscriptomic reconstruction reveals RNA viruses with the potential to shape carbon cycling in soil.</title>
        <authorList>
            <person name="Starr E.P."/>
            <person name="Nuccio E."/>
            <person name="Pett-Ridge J."/>
            <person name="Banfield J.F."/>
            <person name="Firestone M.K."/>
        </authorList>
    </citation>
    <scope>NUCLEOTIDE SEQUENCE</scope>
    <source>
        <strain evidence="1">H2_Rhizo_Litter_49_scaffold_761</strain>
    </source>
</reference>
<gene>
    <name evidence="1" type="ORF">H2RhizoLitter49761_000005</name>
</gene>
<proteinExistence type="predicted"/>
<protein>
    <recommendedName>
        <fullName evidence="2">Maturation</fullName>
    </recommendedName>
</protein>